<dbReference type="NCBIfam" id="TIGR03364">
    <property type="entry name" value="HpnW_proposed"/>
    <property type="match status" value="1"/>
</dbReference>
<evidence type="ECO:0000313" key="6">
    <source>
        <dbReference type="EMBL" id="TDX00652.1"/>
    </source>
</evidence>
<dbReference type="Gene3D" id="3.50.50.60">
    <property type="entry name" value="FAD/NAD(P)-binding domain"/>
    <property type="match status" value="1"/>
</dbReference>
<keyword evidence="7" id="KW-1185">Reference proteome</keyword>
<keyword evidence="3" id="KW-0285">Flavoprotein</keyword>
<comment type="cofactor">
    <cofactor evidence="1">
        <name>FAD</name>
        <dbReference type="ChEBI" id="CHEBI:57692"/>
    </cofactor>
</comment>
<dbReference type="GO" id="GO:0016491">
    <property type="term" value="F:oxidoreductase activity"/>
    <property type="evidence" value="ECO:0007669"/>
    <property type="project" value="UniProtKB-KW"/>
</dbReference>
<dbReference type="RefSeq" id="WP_133992509.1">
    <property type="nucleotide sequence ID" value="NZ_SODV01000001.1"/>
</dbReference>
<dbReference type="Proteomes" id="UP000294498">
    <property type="component" value="Unassembled WGS sequence"/>
</dbReference>
<dbReference type="AlphaFoldDB" id="A0A4R8DR47"/>
<dbReference type="InterPro" id="IPR036188">
    <property type="entry name" value="FAD/NAD-bd_sf"/>
</dbReference>
<dbReference type="SUPFAM" id="SSF51905">
    <property type="entry name" value="FAD/NAD(P)-binding domain"/>
    <property type="match status" value="1"/>
</dbReference>
<dbReference type="InterPro" id="IPR017741">
    <property type="entry name" value="FAD-dependent_OxRdtase_HpnW"/>
</dbReference>
<name>A0A4R8DR47_9BACT</name>
<dbReference type="PANTHER" id="PTHR13847:SF286">
    <property type="entry name" value="D-AMINO ACID DEHYDROGENASE"/>
    <property type="match status" value="1"/>
</dbReference>
<evidence type="ECO:0000313" key="7">
    <source>
        <dbReference type="Proteomes" id="UP000294498"/>
    </source>
</evidence>
<comment type="caution">
    <text evidence="6">The sequence shown here is derived from an EMBL/GenBank/DDBJ whole genome shotgun (WGS) entry which is preliminary data.</text>
</comment>
<dbReference type="OrthoDB" id="9799943at2"/>
<dbReference type="Gene3D" id="3.30.9.10">
    <property type="entry name" value="D-Amino Acid Oxidase, subunit A, domain 2"/>
    <property type="match status" value="1"/>
</dbReference>
<dbReference type="EMBL" id="SODV01000001">
    <property type="protein sequence ID" value="TDX00652.1"/>
    <property type="molecule type" value="Genomic_DNA"/>
</dbReference>
<dbReference type="InterPro" id="IPR006076">
    <property type="entry name" value="FAD-dep_OxRdtase"/>
</dbReference>
<organism evidence="6 7">
    <name type="scientific">Dinghuibacter silviterrae</name>
    <dbReference type="NCBI Taxonomy" id="1539049"/>
    <lineage>
        <taxon>Bacteria</taxon>
        <taxon>Pseudomonadati</taxon>
        <taxon>Bacteroidota</taxon>
        <taxon>Chitinophagia</taxon>
        <taxon>Chitinophagales</taxon>
        <taxon>Chitinophagaceae</taxon>
        <taxon>Dinghuibacter</taxon>
    </lineage>
</organism>
<feature type="domain" description="FAD dependent oxidoreductase" evidence="5">
    <location>
        <begin position="6"/>
        <end position="376"/>
    </location>
</feature>
<evidence type="ECO:0000256" key="2">
    <source>
        <dbReference type="ARBA" id="ARBA00009410"/>
    </source>
</evidence>
<proteinExistence type="inferred from homology"/>
<evidence type="ECO:0000256" key="1">
    <source>
        <dbReference type="ARBA" id="ARBA00001974"/>
    </source>
</evidence>
<reference evidence="6 7" key="1">
    <citation type="submission" date="2019-03" db="EMBL/GenBank/DDBJ databases">
        <title>Genomic Encyclopedia of Type Strains, Phase IV (KMG-IV): sequencing the most valuable type-strain genomes for metagenomic binning, comparative biology and taxonomic classification.</title>
        <authorList>
            <person name="Goeker M."/>
        </authorList>
    </citation>
    <scope>NUCLEOTIDE SEQUENCE [LARGE SCALE GENOMIC DNA]</scope>
    <source>
        <strain evidence="6 7">DSM 100059</strain>
    </source>
</reference>
<accession>A0A4R8DR47</accession>
<sequence length="385" mass="43054">MPDKHDLLVVGAGVLGTFHAFHALRRGLSVTLLEKDRYPVQATVRNFGQVVPSGMAGRWFDYGRRSLEWYRFIQERADITVRPGGTVYIASDPEEQQLLHELHEVMTGRAYPVSMLSPAACLERWPALQAGYCREGLFFPEEVSVAPEAMIYRLLDFMQESFPRFTYRTLTTAVDCRPSGDGVAVVTNAGETIFAAKAIVCNGGEFKLLFPQLFERSGIVVSKLQMMRTRPMPSVALHGNVLTGLTIRRYESFEQCPSFAGLSVPEHLRELKQWGIHILFKQADDGSIIIGDSHEYAGAMEADDLGFSINSHINELMLREASRIVSFDVRNLDRVWAGFYPQHKERDIVEEDLEGCIHIRTAIGGKGMTSAAGYAEESITALFGR</sequence>
<evidence type="ECO:0000259" key="5">
    <source>
        <dbReference type="Pfam" id="PF01266"/>
    </source>
</evidence>
<protein>
    <submittedName>
        <fullName evidence="6">FAD dependent oxidoreductase TIGR03364</fullName>
    </submittedName>
</protein>
<evidence type="ECO:0000256" key="4">
    <source>
        <dbReference type="ARBA" id="ARBA00023002"/>
    </source>
</evidence>
<gene>
    <name evidence="6" type="ORF">EDB95_1678</name>
</gene>
<keyword evidence="4" id="KW-0560">Oxidoreductase</keyword>
<evidence type="ECO:0000256" key="3">
    <source>
        <dbReference type="ARBA" id="ARBA00022630"/>
    </source>
</evidence>
<dbReference type="Pfam" id="PF01266">
    <property type="entry name" value="DAO"/>
    <property type="match status" value="1"/>
</dbReference>
<comment type="similarity">
    <text evidence="2">Belongs to the DadA oxidoreductase family.</text>
</comment>
<dbReference type="GO" id="GO:0005737">
    <property type="term" value="C:cytoplasm"/>
    <property type="evidence" value="ECO:0007669"/>
    <property type="project" value="TreeGrafter"/>
</dbReference>
<dbReference type="PANTHER" id="PTHR13847">
    <property type="entry name" value="SARCOSINE DEHYDROGENASE-RELATED"/>
    <property type="match status" value="1"/>
</dbReference>